<name>A0AAW0YQX8_9TREE</name>
<evidence type="ECO:0000313" key="2">
    <source>
        <dbReference type="EMBL" id="KAK8858838.1"/>
    </source>
</evidence>
<gene>
    <name evidence="2" type="ORF">IAR55_003068</name>
</gene>
<feature type="compositionally biased region" description="Polar residues" evidence="1">
    <location>
        <begin position="97"/>
        <end position="111"/>
    </location>
</feature>
<dbReference type="EMBL" id="JBCAWK010000005">
    <property type="protein sequence ID" value="KAK8858838.1"/>
    <property type="molecule type" value="Genomic_DNA"/>
</dbReference>
<dbReference type="KEGG" id="kne:92180326"/>
<evidence type="ECO:0000256" key="1">
    <source>
        <dbReference type="SAM" id="MobiDB-lite"/>
    </source>
</evidence>
<feature type="region of interest" description="Disordered" evidence="1">
    <location>
        <begin position="1"/>
        <end position="115"/>
    </location>
</feature>
<protein>
    <recommendedName>
        <fullName evidence="4">Phorbol-ester/DAG-type domain-containing protein</fullName>
    </recommendedName>
</protein>
<comment type="caution">
    <text evidence="2">The sequence shown here is derived from an EMBL/GenBank/DDBJ whole genome shotgun (WGS) entry which is preliminary data.</text>
</comment>
<dbReference type="Proteomes" id="UP001388673">
    <property type="component" value="Unassembled WGS sequence"/>
</dbReference>
<keyword evidence="3" id="KW-1185">Reference proteome</keyword>
<dbReference type="RefSeq" id="XP_066803679.1">
    <property type="nucleotide sequence ID" value="XM_066946178.1"/>
</dbReference>
<organism evidence="2 3">
    <name type="scientific">Kwoniella newhampshirensis</name>
    <dbReference type="NCBI Taxonomy" id="1651941"/>
    <lineage>
        <taxon>Eukaryota</taxon>
        <taxon>Fungi</taxon>
        <taxon>Dikarya</taxon>
        <taxon>Basidiomycota</taxon>
        <taxon>Agaricomycotina</taxon>
        <taxon>Tremellomycetes</taxon>
        <taxon>Tremellales</taxon>
        <taxon>Cryptococcaceae</taxon>
        <taxon>Kwoniella</taxon>
    </lineage>
</organism>
<dbReference type="Gene3D" id="3.30.60.20">
    <property type="match status" value="1"/>
</dbReference>
<dbReference type="InterPro" id="IPR046349">
    <property type="entry name" value="C1-like_sf"/>
</dbReference>
<evidence type="ECO:0008006" key="4">
    <source>
        <dbReference type="Google" id="ProtNLM"/>
    </source>
</evidence>
<feature type="compositionally biased region" description="Basic and acidic residues" evidence="1">
    <location>
        <begin position="1"/>
        <end position="15"/>
    </location>
</feature>
<dbReference type="SUPFAM" id="SSF57889">
    <property type="entry name" value="Cysteine-rich domain"/>
    <property type="match status" value="1"/>
</dbReference>
<dbReference type="GeneID" id="92180326"/>
<reference evidence="2 3" key="1">
    <citation type="journal article" date="2024" name="bioRxiv">
        <title>Comparative genomics of Cryptococcus and Kwoniella reveals pathogenesis evolution and contrasting karyotype dynamics via intercentromeric recombination or chromosome fusion.</title>
        <authorList>
            <person name="Coelho M.A."/>
            <person name="David-Palma M."/>
            <person name="Shea T."/>
            <person name="Bowers K."/>
            <person name="McGinley-Smith S."/>
            <person name="Mohammad A.W."/>
            <person name="Gnirke A."/>
            <person name="Yurkov A.M."/>
            <person name="Nowrousian M."/>
            <person name="Sun S."/>
            <person name="Cuomo C.A."/>
            <person name="Heitman J."/>
        </authorList>
    </citation>
    <scope>NUCLEOTIDE SEQUENCE [LARGE SCALE GENOMIC DNA]</scope>
    <source>
        <strain evidence="2 3">CBS 13917</strain>
    </source>
</reference>
<accession>A0AAW0YQX8</accession>
<proteinExistence type="predicted"/>
<sequence>MSARRESDVNVDARRALGVRPGGQPPPRLYLDQHPLEGIPRSPTLQIPPSPRSPTTSRNVTFPLPPPSPRSRNISFPDPLPPPSPTSEQPKRFRRPTITTKNRTPQSSAVSNRGLYETQKLLSHLLDRLESRESAPDLLDKAAIAAREVSGRAKGKGKGRVQRLGHAIAAVATTAVHTSSASAAGPSGSLGVGDGVGSDDFEERTVLREGEWDTDAIYDLVEQTRGLLVLAEKQNLDLFVDHSENDVLILDSSPIKNKRRAGRFSSVTSPITSTRPVFSPHAADTFDPRTSMSSALSGPNLLARMLSVLQSLINVDCLHRTHLFRPLCPPNALQAACLDIAGYLYKRCNMETKIQVVGVVVDGLYVMGESMAERLCEWLEGRMAELLVRLAKQRGGSTKKEPVGFKDPFTNEASVAKVVPTFAISTDSTDDLPPPPASTPGWMRYSPTSPSFTFFPPAEEIAGLLSTHTAREATSTTFKIAALVPRILVAISSTIDLTASKLTTIHRVHRLLALIISAKPDSALDLLEVVAHGSPVSRRTALEFLATFFPGTLGHNTIARRLANTTYNAQRTRWETGQERALREDDVEDHHFLPWRMSSKDDLAETPIHCSVCHNDLHGFALHCTLCREDRHLHCYQSSVGIFSYDVVTISSTDTSSQMVHIKFSYCLPRPDEQVVCGSSPRGTSSSSSRRVGQHVLSLVNLFNMTLCGGCRNPLWGSTAQAYACTNGCQRFFHPTCLDEMDESGRGECRHGRDVVIDEISLQGANPFAIPFEQLLQCFKRDCGYLSLSPEELKRRTYDEVAILYGAMWVQYQILKNGISSGSIRITNTGTSGKKRDTDPLSLKRNIKVYEEYLITHMAEASSAASDYAHVMGLDAPLAQGYVFSDKYLAYCTALLRAPSTTSLHHAEQSIVEQKRPSDGLLTPSGLPLPPTDHDEYEVPPVNDKAYETLSLATMSTTLASDLTIMDDRIAVLFLDQLRMTGLISITSKRAISKELVKDDNEWCSFTLPLLMDASPTVELLISGIEVLLHDLDLTVNEQGLRLMNNRAWPSLLCSPYALERMGKAAVAWVMAEDTCLHEIVKSYASKHKRLPGVRQTAGAVKGTSSVSVYKEDRQRLLLRYVAPWLKGLHDQDPAQYAQIAYEQCKLAAGDVLMHDISDIADEQVASKMAGVALERLTAMLDANLFFSTLMDLLTAWLEDLGTLADQDVVYRSLPRLLRHQGDTGTSSEPDIFALSRSTSQDGPDGLARVCRWMRVLSFSGVDIPWTLLLDLVDLQATMRSSLESRLDLVIAINANGQAIDAAGFAEMGAKVGGGVFKDMGAVGGDIMGQLELDLVRQSMLLVLRAYGVSLDDVAMSSLSTSEMETKQPASLSKKRRMTSPRSRMPLDVGMVLAAARLLNTTMFPVEMVLDFLWLLFAKATMVNNVDGFLHHTCAQIYEVIWPLIDLAIDRHKRARVLLKLLSVNPVPLEQTVRRQLDANSNERAQVRERLLTFILEFADDSVTFEQTSWRASAVGLVLLFFDAILDNTEAIPDNLIILKSLLPTHLQAMSTCFEEFLVQSSDERRLILLGRLRRLQLALPSWPILSWKVIEELLVEEAAAVTQLRPGRSSQTISALIDAQMVRSNLLALGLEMLASSVPVIWMAAQRFQQHVASFCVFPWSNPIDGITAVLLPSLRSALDSPVRILITGQTFGSKVKKTVLIGSLFVPVVVEFGNELEKHDFLTQRVILDILMITFFKQNVRPVELAALSALQTLAEFVNKCECVENRLLALQILQTAVIRMDRESVIRAIPSVFGTIATVLVKETETEYPDSAVIEQSRTFLRTIVKSFGRSGLFLQLFRNDAVTSQQREGQSKLGKALQLLHEAEKPVEGSIQPTLFDNVFQELSEMLKRGRQTVEQVLSSLCHATATLQVELSEDAAQNFGAFIVRLSKHVAEWDAIEFEPNPALKTCASVLNLVDPWSSVTLLHQSSTLLHLCLTRFNVEQATVSQLRKISGLIAHGQSTEDTVRAVLFDVIGSAMNGLNVSPVTLHTLLKFLAVDAFPKRLSSNGRSSTQQSRVLTDSVPGCVQILVRTHPSFASGATDAGVTNGILSQAATVLCKAEMIAPGVIGQNVGSLTSEAGSTQVNLFVFLLFASLDVRMGSARKQIISLYPVLARSISLCLRACADYLTLQDSNGDGAELSSLVFAVFRLSVLALRDAGAEQGRAEDDVLNSLWTRIWPDWYRLLTLSLDKGCINGPLRAVAHTVFLDTIIFLSSAQSSLLMTHAGTLSHGLSILVRYQESVPGQQSGKVQKAIKVLLGVRLISGTTVDRKELIKGIERDLMAMERLRALRAA</sequence>
<evidence type="ECO:0000313" key="3">
    <source>
        <dbReference type="Proteomes" id="UP001388673"/>
    </source>
</evidence>